<dbReference type="InterPro" id="IPR049492">
    <property type="entry name" value="BD-FAE-like_dom"/>
</dbReference>
<dbReference type="PANTHER" id="PTHR48081:SF13">
    <property type="entry name" value="ALPHA_BETA HYDROLASE"/>
    <property type="match status" value="1"/>
</dbReference>
<dbReference type="EMBL" id="BJXB01000002">
    <property type="protein sequence ID" value="GEM44911.1"/>
    <property type="molecule type" value="Genomic_DNA"/>
</dbReference>
<dbReference type="GO" id="GO:0016787">
    <property type="term" value="F:hydrolase activity"/>
    <property type="evidence" value="ECO:0007669"/>
    <property type="project" value="UniProtKB-KW"/>
</dbReference>
<dbReference type="InterPro" id="IPR050300">
    <property type="entry name" value="GDXG_lipolytic_enzyme"/>
</dbReference>
<evidence type="ECO:0000313" key="3">
    <source>
        <dbReference type="EMBL" id="GEM44911.1"/>
    </source>
</evidence>
<evidence type="ECO:0000259" key="2">
    <source>
        <dbReference type="Pfam" id="PF20434"/>
    </source>
</evidence>
<name>A0A511MX11_DEIC1</name>
<dbReference type="Gene3D" id="3.40.50.1820">
    <property type="entry name" value="alpha/beta hydrolase"/>
    <property type="match status" value="1"/>
</dbReference>
<keyword evidence="4" id="KW-1185">Reference proteome</keyword>
<protein>
    <recommendedName>
        <fullName evidence="2">BD-FAE-like domain-containing protein</fullName>
    </recommendedName>
</protein>
<dbReference type="PANTHER" id="PTHR48081">
    <property type="entry name" value="AB HYDROLASE SUPERFAMILY PROTEIN C4A8.06C"/>
    <property type="match status" value="1"/>
</dbReference>
<keyword evidence="1" id="KW-0378">Hydrolase</keyword>
<dbReference type="Pfam" id="PF20434">
    <property type="entry name" value="BD-FAE"/>
    <property type="match status" value="1"/>
</dbReference>
<comment type="caution">
    <text evidence="3">The sequence shown here is derived from an EMBL/GenBank/DDBJ whole genome shotgun (WGS) entry which is preliminary data.</text>
</comment>
<sequence length="214" mass="23769">MTISIDYRLAPAFRFPAQIQDCKTAVRWLRAHAEQLYIDPDRIGVWGISAGAHLAALLGTTADRPELEGSNAGWKGHSSRVQAVVNVSGVTDFFDPGYPINTLKLFGGPVKEHPDLAHLASPVRHVTADSAAFLHLHGERDQHVFPSQAMRMHQALLEAGAQSQLEWLSGDHFINETHQNTLEAHILKFFQQQLMPASSLTPFVHKNFLAMDKH</sequence>
<dbReference type="Proteomes" id="UP000321306">
    <property type="component" value="Unassembled WGS sequence"/>
</dbReference>
<proteinExistence type="predicted"/>
<dbReference type="AlphaFoldDB" id="A0A511MX11"/>
<organism evidence="3 4">
    <name type="scientific">Deinococcus cellulosilyticus (strain DSM 18568 / NBRC 106333 / KACC 11606 / 5516J-15)</name>
    <dbReference type="NCBI Taxonomy" id="1223518"/>
    <lineage>
        <taxon>Bacteria</taxon>
        <taxon>Thermotogati</taxon>
        <taxon>Deinococcota</taxon>
        <taxon>Deinococci</taxon>
        <taxon>Deinococcales</taxon>
        <taxon>Deinococcaceae</taxon>
        <taxon>Deinococcus</taxon>
    </lineage>
</organism>
<dbReference type="InterPro" id="IPR029058">
    <property type="entry name" value="AB_hydrolase_fold"/>
</dbReference>
<gene>
    <name evidence="3" type="ORF">DC3_05460</name>
</gene>
<evidence type="ECO:0000313" key="4">
    <source>
        <dbReference type="Proteomes" id="UP000321306"/>
    </source>
</evidence>
<evidence type="ECO:0000256" key="1">
    <source>
        <dbReference type="ARBA" id="ARBA00022801"/>
    </source>
</evidence>
<feature type="domain" description="BD-FAE-like" evidence="2">
    <location>
        <begin position="2"/>
        <end position="156"/>
    </location>
</feature>
<reference evidence="3 4" key="1">
    <citation type="submission" date="2019-07" db="EMBL/GenBank/DDBJ databases">
        <title>Whole genome shotgun sequence of Deinococcus cellulosilyticus NBRC 106333.</title>
        <authorList>
            <person name="Hosoyama A."/>
            <person name="Uohara A."/>
            <person name="Ohji S."/>
            <person name="Ichikawa N."/>
        </authorList>
    </citation>
    <scope>NUCLEOTIDE SEQUENCE [LARGE SCALE GENOMIC DNA]</scope>
    <source>
        <strain evidence="3 4">NBRC 106333</strain>
    </source>
</reference>
<accession>A0A511MX11</accession>
<dbReference type="SUPFAM" id="SSF53474">
    <property type="entry name" value="alpha/beta-Hydrolases"/>
    <property type="match status" value="1"/>
</dbReference>